<dbReference type="InterPro" id="IPR048386">
    <property type="entry name" value="Med15_C"/>
</dbReference>
<evidence type="ECO:0000256" key="5">
    <source>
        <dbReference type="ARBA" id="ARBA00023159"/>
    </source>
</evidence>
<feature type="region of interest" description="Disordered" evidence="10">
    <location>
        <begin position="73"/>
        <end position="101"/>
    </location>
</feature>
<feature type="region of interest" description="Disordered" evidence="10">
    <location>
        <begin position="288"/>
        <end position="314"/>
    </location>
</feature>
<evidence type="ECO:0000256" key="4">
    <source>
        <dbReference type="ARBA" id="ARBA00023015"/>
    </source>
</evidence>
<evidence type="ECO:0000256" key="1">
    <source>
        <dbReference type="ARBA" id="ARBA00004123"/>
    </source>
</evidence>
<dbReference type="Gene3D" id="1.10.246.20">
    <property type="entry name" value="Coactivator CBP, KIX domain"/>
    <property type="match status" value="1"/>
</dbReference>
<dbReference type="Pfam" id="PF21538">
    <property type="entry name" value="Med15_M"/>
    <property type="match status" value="1"/>
</dbReference>
<keyword evidence="7 9" id="KW-0539">Nucleus</keyword>
<dbReference type="PANTHER" id="PTHR31804">
    <property type="entry name" value="MEDIATOR OF RNA POLYMERASE II TRANSCRIPTION SUBUNIT 15"/>
    <property type="match status" value="1"/>
</dbReference>
<accession>A0A9W2YK99</accession>
<reference evidence="15" key="1">
    <citation type="submission" date="2025-08" db="UniProtKB">
        <authorList>
            <consortium name="RefSeq"/>
        </authorList>
    </citation>
    <scope>IDENTIFICATION</scope>
</reference>
<dbReference type="RefSeq" id="XP_055863115.1">
    <property type="nucleotide sequence ID" value="XM_056007140.1"/>
</dbReference>
<keyword evidence="4 9" id="KW-0805">Transcription regulation</keyword>
<dbReference type="Pfam" id="PF09606">
    <property type="entry name" value="Med15_N"/>
    <property type="match status" value="1"/>
</dbReference>
<dbReference type="GO" id="GO:0003712">
    <property type="term" value="F:transcription coregulator activity"/>
    <property type="evidence" value="ECO:0007669"/>
    <property type="project" value="InterPro"/>
</dbReference>
<evidence type="ECO:0000259" key="11">
    <source>
        <dbReference type="Pfam" id="PF09606"/>
    </source>
</evidence>
<feature type="domain" description="Mediator of RNA polymerase II transcription subunit 15 N-terminal" evidence="11">
    <location>
        <begin position="7"/>
        <end position="75"/>
    </location>
</feature>
<evidence type="ECO:0000256" key="10">
    <source>
        <dbReference type="SAM" id="MobiDB-lite"/>
    </source>
</evidence>
<dbReference type="PANTHER" id="PTHR31804:SF3">
    <property type="entry name" value="MEDIATOR OF RNA POLYMERASE II TRANSCRIPTION SUBUNIT 15"/>
    <property type="match status" value="1"/>
</dbReference>
<dbReference type="GO" id="GO:0005634">
    <property type="term" value="C:nucleus"/>
    <property type="evidence" value="ECO:0007669"/>
    <property type="project" value="UniProtKB-SubCell"/>
</dbReference>
<evidence type="ECO:0000256" key="7">
    <source>
        <dbReference type="ARBA" id="ARBA00023242"/>
    </source>
</evidence>
<comment type="function">
    <text evidence="9">Component of the Mediator complex, a coactivator involved in the regulated transcription of nearly all RNA polymerase II-dependent genes. Mediator functions as a bridge to convey information from gene-specific regulatory proteins to the basal RNA polymerase II transcription machinery. Mediator is recruited to promoters by direct interactions with regulatory proteins and serves as a scaffold for the assembly of a functional preinitiation complex with RNA polymerase II and the general transcription factors.</text>
</comment>
<comment type="subunit">
    <text evidence="9">Component of the Mediator complex.</text>
</comment>
<evidence type="ECO:0000259" key="12">
    <source>
        <dbReference type="Pfam" id="PF21538"/>
    </source>
</evidence>
<dbReference type="Proteomes" id="UP001165740">
    <property type="component" value="Chromosome 12"/>
</dbReference>
<organism evidence="14 15">
    <name type="scientific">Biomphalaria glabrata</name>
    <name type="common">Bloodfluke planorb</name>
    <name type="synonym">Freshwater snail</name>
    <dbReference type="NCBI Taxonomy" id="6526"/>
    <lineage>
        <taxon>Eukaryota</taxon>
        <taxon>Metazoa</taxon>
        <taxon>Spiralia</taxon>
        <taxon>Lophotrochozoa</taxon>
        <taxon>Mollusca</taxon>
        <taxon>Gastropoda</taxon>
        <taxon>Heterobranchia</taxon>
        <taxon>Euthyneura</taxon>
        <taxon>Panpulmonata</taxon>
        <taxon>Hygrophila</taxon>
        <taxon>Lymnaeoidea</taxon>
        <taxon>Planorbidae</taxon>
        <taxon>Biomphalaria</taxon>
    </lineage>
</organism>
<protein>
    <recommendedName>
        <fullName evidence="3 9">Mediator of RNA polymerase II transcription subunit 15</fullName>
    </recommendedName>
    <alternativeName>
        <fullName evidence="8 9">Mediator complex subunit 15</fullName>
    </alternativeName>
</protein>
<dbReference type="InterPro" id="IPR036529">
    <property type="entry name" value="KIX_dom_sf"/>
</dbReference>
<proteinExistence type="inferred from homology"/>
<evidence type="ECO:0000256" key="2">
    <source>
        <dbReference type="ARBA" id="ARBA00009807"/>
    </source>
</evidence>
<dbReference type="InterPro" id="IPR019087">
    <property type="entry name" value="Med15_N"/>
</dbReference>
<evidence type="ECO:0000313" key="14">
    <source>
        <dbReference type="Proteomes" id="UP001165740"/>
    </source>
</evidence>
<comment type="subcellular location">
    <subcellularLocation>
        <location evidence="1 9">Nucleus</location>
    </subcellularLocation>
</comment>
<evidence type="ECO:0000259" key="13">
    <source>
        <dbReference type="Pfam" id="PF21539"/>
    </source>
</evidence>
<feature type="compositionally biased region" description="Low complexity" evidence="10">
    <location>
        <begin position="77"/>
        <end position="93"/>
    </location>
</feature>
<dbReference type="GO" id="GO:0006355">
    <property type="term" value="P:regulation of DNA-templated transcription"/>
    <property type="evidence" value="ECO:0007669"/>
    <property type="project" value="InterPro"/>
</dbReference>
<name>A0A9W2YK99_BIOGL</name>
<dbReference type="OrthoDB" id="10055322at2759"/>
<evidence type="ECO:0000256" key="9">
    <source>
        <dbReference type="RuleBase" id="RU364148"/>
    </source>
</evidence>
<dbReference type="GeneID" id="106071842"/>
<evidence type="ECO:0000313" key="15">
    <source>
        <dbReference type="RefSeq" id="XP_055863115.1"/>
    </source>
</evidence>
<keyword evidence="6 9" id="KW-0804">Transcription</keyword>
<dbReference type="OMA" id="NACKVIA"/>
<gene>
    <name evidence="15" type="primary">LOC106071842</name>
    <name evidence="9" type="synonym">MED15</name>
</gene>
<keyword evidence="14" id="KW-1185">Reference proteome</keyword>
<feature type="domain" description="ARC105/Med15 mediator subunit central" evidence="12">
    <location>
        <begin position="315"/>
        <end position="433"/>
    </location>
</feature>
<evidence type="ECO:0000256" key="8">
    <source>
        <dbReference type="ARBA" id="ARBA00032016"/>
    </source>
</evidence>
<dbReference type="Pfam" id="PF21539">
    <property type="entry name" value="Med15_C"/>
    <property type="match status" value="1"/>
</dbReference>
<dbReference type="InterPro" id="IPR048385">
    <property type="entry name" value="Med15_central"/>
</dbReference>
<evidence type="ECO:0000256" key="3">
    <source>
        <dbReference type="ARBA" id="ARBA00019613"/>
    </source>
</evidence>
<comment type="similarity">
    <text evidence="2 9">Belongs to the Mediator complex subunit 15 family.</text>
</comment>
<sequence>MSDPNRMQEDYPAASFRMKIVNRLEEVMRNSQTQMPKTSSEMEDYVFNKARTREEYLDLVARLLLTVSDQNKDKKMNLNMGPNMGQPGGPMRPQVSVSGQDQDPMNALQSLAGPSMGRQQHGEMFGGSYEQTGDQFVNQFDSLGGMMQGMGGPMVNQQQMANQQSQQQRMMDMRQQQQQQMQQQQQRMMMNRMPQLQRQDAFLVTSPQGMAGVQGQPIPSSTGISYQGPGGPIRNMGPIGLSGHYMQGRDMGLQGMPVQSPAQNSPLTMLPSPHGMMPSPGMRPQMGVASPSTVLHTPGTAVSDPSPGPPSTSLEEQEYIRKLEKLSCYIEPLRKFVLESEKKTDEDSKKNHKKMKSLLDILSNPKKRVPINVLEKCQQVLEKLLNNLLQTTSFNVPITQGHMCQPLLDAVAHFSTATMLNHSLHRTFGPALEAYKGASLIKAPSPPVSRKRKLEKEKTEELPDILQGEIARLGRRFIVSVDPRHHPGSESHHLVCKLEDINLPSVPPLMVTIPKTYPKSSPRCDPTGCPGYDATEFLQNVQQNLSVHLSNMPNRFCLTQLLSSWELSVRKACDPVNPLIAQPSSAFV</sequence>
<keyword evidence="5 9" id="KW-0010">Activator</keyword>
<evidence type="ECO:0000256" key="6">
    <source>
        <dbReference type="ARBA" id="ARBA00023163"/>
    </source>
</evidence>
<dbReference type="AlphaFoldDB" id="A0A9W2YK99"/>
<feature type="domain" description="ARC105/Med15 mediator subunit C-terminal" evidence="13">
    <location>
        <begin position="462"/>
        <end position="571"/>
    </location>
</feature>